<dbReference type="Proteomes" id="UP000465622">
    <property type="component" value="Chromosome"/>
</dbReference>
<proteinExistence type="predicted"/>
<evidence type="ECO:0000313" key="1">
    <source>
        <dbReference type="EMBL" id="BBX34294.1"/>
    </source>
</evidence>
<name>A0ABM7HUP3_MYCME</name>
<gene>
    <name evidence="1" type="ORF">MMAGJ_35760</name>
</gene>
<reference evidence="1 2" key="1">
    <citation type="journal article" date="2019" name="Emerg. Microbes Infect.">
        <title>Comprehensive subspecies identification of 175 nontuberculous mycobacteria species based on 7547 genomic profiles.</title>
        <authorList>
            <person name="Matsumoto Y."/>
            <person name="Kinjo T."/>
            <person name="Motooka D."/>
            <person name="Nabeya D."/>
            <person name="Jung N."/>
            <person name="Uechi K."/>
            <person name="Horii T."/>
            <person name="Iida T."/>
            <person name="Fujita J."/>
            <person name="Nakamura S."/>
        </authorList>
    </citation>
    <scope>NUCLEOTIDE SEQUENCE [LARGE SCALE GENOMIC DNA]</scope>
    <source>
        <strain evidence="1 2">JCM 12375</strain>
    </source>
</reference>
<dbReference type="EMBL" id="AP022567">
    <property type="protein sequence ID" value="BBX34294.1"/>
    <property type="molecule type" value="Genomic_DNA"/>
</dbReference>
<accession>A0ABM7HUP3</accession>
<organism evidence="1 2">
    <name type="scientific">Mycolicibacterium mageritense</name>
    <name type="common">Mycobacterium mageritense</name>
    <dbReference type="NCBI Taxonomy" id="53462"/>
    <lineage>
        <taxon>Bacteria</taxon>
        <taxon>Bacillati</taxon>
        <taxon>Actinomycetota</taxon>
        <taxon>Actinomycetes</taxon>
        <taxon>Mycobacteriales</taxon>
        <taxon>Mycobacteriaceae</taxon>
        <taxon>Mycolicibacterium</taxon>
    </lineage>
</organism>
<protein>
    <submittedName>
        <fullName evidence="1">Uncharacterized protein</fullName>
    </submittedName>
</protein>
<keyword evidence="2" id="KW-1185">Reference proteome</keyword>
<evidence type="ECO:0000313" key="2">
    <source>
        <dbReference type="Proteomes" id="UP000465622"/>
    </source>
</evidence>
<sequence length="73" mass="7670">MAAVLEVLVGMLVGTRVATADVAARHAHPQVRPATLAEFLALLAPPRGDRLRLGDFGGEVFTGRGRRVLLAPA</sequence>